<keyword evidence="4" id="KW-1185">Reference proteome</keyword>
<dbReference type="EMBL" id="ML180391">
    <property type="protein sequence ID" value="THU77599.1"/>
    <property type="molecule type" value="Genomic_DNA"/>
</dbReference>
<proteinExistence type="predicted"/>
<dbReference type="OrthoDB" id="76215at2759"/>
<gene>
    <name evidence="3" type="ORF">K435DRAFT_877641</name>
</gene>
<name>A0A4S8KPL9_DENBC</name>
<reference evidence="3 4" key="1">
    <citation type="journal article" date="2019" name="Nat. Ecol. Evol.">
        <title>Megaphylogeny resolves global patterns of mushroom evolution.</title>
        <authorList>
            <person name="Varga T."/>
            <person name="Krizsan K."/>
            <person name="Foldi C."/>
            <person name="Dima B."/>
            <person name="Sanchez-Garcia M."/>
            <person name="Sanchez-Ramirez S."/>
            <person name="Szollosi G.J."/>
            <person name="Szarkandi J.G."/>
            <person name="Papp V."/>
            <person name="Albert L."/>
            <person name="Andreopoulos W."/>
            <person name="Angelini C."/>
            <person name="Antonin V."/>
            <person name="Barry K.W."/>
            <person name="Bougher N.L."/>
            <person name="Buchanan P."/>
            <person name="Buyck B."/>
            <person name="Bense V."/>
            <person name="Catcheside P."/>
            <person name="Chovatia M."/>
            <person name="Cooper J."/>
            <person name="Damon W."/>
            <person name="Desjardin D."/>
            <person name="Finy P."/>
            <person name="Geml J."/>
            <person name="Haridas S."/>
            <person name="Hughes K."/>
            <person name="Justo A."/>
            <person name="Karasinski D."/>
            <person name="Kautmanova I."/>
            <person name="Kiss B."/>
            <person name="Kocsube S."/>
            <person name="Kotiranta H."/>
            <person name="LaButti K.M."/>
            <person name="Lechner B.E."/>
            <person name="Liimatainen K."/>
            <person name="Lipzen A."/>
            <person name="Lukacs Z."/>
            <person name="Mihaltcheva S."/>
            <person name="Morgado L.N."/>
            <person name="Niskanen T."/>
            <person name="Noordeloos M.E."/>
            <person name="Ohm R.A."/>
            <person name="Ortiz-Santana B."/>
            <person name="Ovrebo C."/>
            <person name="Racz N."/>
            <person name="Riley R."/>
            <person name="Savchenko A."/>
            <person name="Shiryaev A."/>
            <person name="Soop K."/>
            <person name="Spirin V."/>
            <person name="Szebenyi C."/>
            <person name="Tomsovsky M."/>
            <person name="Tulloss R.E."/>
            <person name="Uehling J."/>
            <person name="Grigoriev I.V."/>
            <person name="Vagvolgyi C."/>
            <person name="Papp T."/>
            <person name="Martin F.M."/>
            <person name="Miettinen O."/>
            <person name="Hibbett D.S."/>
            <person name="Nagy L.G."/>
        </authorList>
    </citation>
    <scope>NUCLEOTIDE SEQUENCE [LARGE SCALE GENOMIC DNA]</scope>
    <source>
        <strain evidence="3 4">CBS 962.96</strain>
    </source>
</reference>
<dbReference type="PANTHER" id="PTHR46929:SF3">
    <property type="entry name" value="MYB_SANT-LIKE DOMAIN-CONTAINING PROTEIN"/>
    <property type="match status" value="1"/>
</dbReference>
<evidence type="ECO:0000313" key="3">
    <source>
        <dbReference type="EMBL" id="THU77599.1"/>
    </source>
</evidence>
<accession>A0A4S8KPL9</accession>
<evidence type="ECO:0000313" key="4">
    <source>
        <dbReference type="Proteomes" id="UP000297245"/>
    </source>
</evidence>
<feature type="domain" description="Myb/SANT-like" evidence="2">
    <location>
        <begin position="147"/>
        <end position="240"/>
    </location>
</feature>
<dbReference type="PANTHER" id="PTHR46929">
    <property type="entry name" value="EXPRESSED PROTEIN"/>
    <property type="match status" value="1"/>
</dbReference>
<dbReference type="AlphaFoldDB" id="A0A4S8KPL9"/>
<dbReference type="Proteomes" id="UP000297245">
    <property type="component" value="Unassembled WGS sequence"/>
</dbReference>
<dbReference type="InterPro" id="IPR024752">
    <property type="entry name" value="Myb/SANT-like_dom"/>
</dbReference>
<feature type="region of interest" description="Disordered" evidence="1">
    <location>
        <begin position="83"/>
        <end position="144"/>
    </location>
</feature>
<feature type="compositionally biased region" description="Low complexity" evidence="1">
    <location>
        <begin position="89"/>
        <end position="144"/>
    </location>
</feature>
<dbReference type="Pfam" id="PF12776">
    <property type="entry name" value="Myb_DNA-bind_3"/>
    <property type="match status" value="1"/>
</dbReference>
<feature type="region of interest" description="Disordered" evidence="1">
    <location>
        <begin position="277"/>
        <end position="329"/>
    </location>
</feature>
<feature type="compositionally biased region" description="Acidic residues" evidence="1">
    <location>
        <begin position="287"/>
        <end position="307"/>
    </location>
</feature>
<evidence type="ECO:0000256" key="1">
    <source>
        <dbReference type="SAM" id="MobiDB-lite"/>
    </source>
</evidence>
<protein>
    <recommendedName>
        <fullName evidence="2">Myb/SANT-like domain-containing protein</fullName>
    </recommendedName>
</protein>
<evidence type="ECO:0000259" key="2">
    <source>
        <dbReference type="Pfam" id="PF12776"/>
    </source>
</evidence>
<organism evidence="3 4">
    <name type="scientific">Dendrothele bispora (strain CBS 962.96)</name>
    <dbReference type="NCBI Taxonomy" id="1314807"/>
    <lineage>
        <taxon>Eukaryota</taxon>
        <taxon>Fungi</taxon>
        <taxon>Dikarya</taxon>
        <taxon>Basidiomycota</taxon>
        <taxon>Agaricomycotina</taxon>
        <taxon>Agaricomycetes</taxon>
        <taxon>Agaricomycetidae</taxon>
        <taxon>Agaricales</taxon>
        <taxon>Agaricales incertae sedis</taxon>
        <taxon>Dendrothele</taxon>
    </lineage>
</organism>
<sequence length="427" mass="46357">MVDESSALGPITPARLELAHSTEEVWTVVIDDFIVKYLEKVKKDRKGTCDTFAAAIWTKLSAELCSMGHRVYTNEQLKDRFQQLKKSKTSTGSSTLPSFVSAPPSSASAPPSSALPSSTPPSSASPSSASLSNTPITTPAPPTASAHWTAEAEALLIEHLIEAKQKGLMSENNFTSKVYTSAASYLGSKGYRFTKHQVKARWTRFKKDFKIVAKLRTLSGFGCDNARNMVTATDQVWDAYLAGHSKARPFRNKPFIHYDDIAGLVGHSTATGALAISSENSSHPWADESDSSSEEDSDKSDDDDDDEAPVKKRHAPASSRTPAPKRVRTSAGANALENMSNSFGALADGIASGAFMAPPPTDSPLKKERAFKIVRAEEGLSPHSIAKARRVFRGSGDIAREYLSFDCTKAEEREARTIWLNNEMEHV</sequence>